<dbReference type="PANTHER" id="PTHR47113:SF1">
    <property type="entry name" value="LD09343P"/>
    <property type="match status" value="1"/>
</dbReference>
<dbReference type="SUPFAM" id="SSF56059">
    <property type="entry name" value="Glutathione synthetase ATP-binding domain-like"/>
    <property type="match status" value="1"/>
</dbReference>
<feature type="compositionally biased region" description="Pro residues" evidence="2">
    <location>
        <begin position="286"/>
        <end position="298"/>
    </location>
</feature>
<keyword evidence="5" id="KW-1185">Reference proteome</keyword>
<feature type="region of interest" description="Disordered" evidence="2">
    <location>
        <begin position="124"/>
        <end position="157"/>
    </location>
</feature>
<feature type="region of interest" description="Disordered" evidence="2">
    <location>
        <begin position="1490"/>
        <end position="1514"/>
    </location>
</feature>
<dbReference type="InterPro" id="IPR036964">
    <property type="entry name" value="RASGEF_cat_dom_sf"/>
</dbReference>
<dbReference type="GO" id="GO:0005085">
    <property type="term" value="F:guanyl-nucleotide exchange factor activity"/>
    <property type="evidence" value="ECO:0007669"/>
    <property type="project" value="InterPro"/>
</dbReference>
<protein>
    <submittedName>
        <fullName evidence="4">Ttll-15p, variant 2</fullName>
    </submittedName>
</protein>
<comment type="caution">
    <text evidence="4">The sequence shown here is derived from an EMBL/GenBank/DDBJ whole genome shotgun (WGS) entry which is preliminary data.</text>
</comment>
<dbReference type="Pfam" id="PF00617">
    <property type="entry name" value="RasGEF"/>
    <property type="match status" value="1"/>
</dbReference>
<organism evidence="4 5">
    <name type="scientific">Dermatophagoides farinae</name>
    <name type="common">American house dust mite</name>
    <dbReference type="NCBI Taxonomy" id="6954"/>
    <lineage>
        <taxon>Eukaryota</taxon>
        <taxon>Metazoa</taxon>
        <taxon>Ecdysozoa</taxon>
        <taxon>Arthropoda</taxon>
        <taxon>Chelicerata</taxon>
        <taxon>Arachnida</taxon>
        <taxon>Acari</taxon>
        <taxon>Acariformes</taxon>
        <taxon>Sarcoptiformes</taxon>
        <taxon>Astigmata</taxon>
        <taxon>Psoroptidia</taxon>
        <taxon>Analgoidea</taxon>
        <taxon>Pyroglyphidae</taxon>
        <taxon>Dermatophagoidinae</taxon>
        <taxon>Dermatophagoides</taxon>
    </lineage>
</organism>
<dbReference type="PROSITE" id="PS51221">
    <property type="entry name" value="TTL"/>
    <property type="match status" value="1"/>
</dbReference>
<proteinExistence type="predicted"/>
<feature type="region of interest" description="Disordered" evidence="2">
    <location>
        <begin position="69"/>
        <end position="101"/>
    </location>
</feature>
<feature type="domain" description="SH2" evidence="3">
    <location>
        <begin position="360"/>
        <end position="454"/>
    </location>
</feature>
<dbReference type="InterPro" id="IPR053317">
    <property type="entry name" value="Tubulin_polyglutamylase"/>
</dbReference>
<evidence type="ECO:0000259" key="3">
    <source>
        <dbReference type="PROSITE" id="PS50001"/>
    </source>
</evidence>
<dbReference type="SUPFAM" id="SSF55550">
    <property type="entry name" value="SH2 domain"/>
    <property type="match status" value="1"/>
</dbReference>
<dbReference type="SUPFAM" id="SSF48366">
    <property type="entry name" value="Ras GEF"/>
    <property type="match status" value="1"/>
</dbReference>
<dbReference type="InterPro" id="IPR004344">
    <property type="entry name" value="TTL/TTLL_fam"/>
</dbReference>
<dbReference type="PROSITE" id="PS50001">
    <property type="entry name" value="SH2"/>
    <property type="match status" value="1"/>
</dbReference>
<dbReference type="Gene3D" id="1.10.840.10">
    <property type="entry name" value="Ras guanine-nucleotide exchange factors catalytic domain"/>
    <property type="match status" value="1"/>
</dbReference>
<evidence type="ECO:0000256" key="1">
    <source>
        <dbReference type="PROSITE-ProRule" id="PRU00191"/>
    </source>
</evidence>
<dbReference type="Proteomes" id="UP000790347">
    <property type="component" value="Unassembled WGS sequence"/>
</dbReference>
<evidence type="ECO:0000256" key="2">
    <source>
        <dbReference type="SAM" id="MobiDB-lite"/>
    </source>
</evidence>
<evidence type="ECO:0000313" key="5">
    <source>
        <dbReference type="Proteomes" id="UP000790347"/>
    </source>
</evidence>
<feature type="compositionally biased region" description="Polar residues" evidence="2">
    <location>
        <begin position="250"/>
        <end position="270"/>
    </location>
</feature>
<dbReference type="Pfam" id="PF03133">
    <property type="entry name" value="TTL"/>
    <property type="match status" value="1"/>
</dbReference>
<feature type="compositionally biased region" description="Low complexity" evidence="2">
    <location>
        <begin position="325"/>
        <end position="334"/>
    </location>
</feature>
<dbReference type="InterPro" id="IPR000980">
    <property type="entry name" value="SH2"/>
</dbReference>
<dbReference type="GO" id="GO:0007264">
    <property type="term" value="P:small GTPase-mediated signal transduction"/>
    <property type="evidence" value="ECO:0007669"/>
    <property type="project" value="InterPro"/>
</dbReference>
<dbReference type="SMART" id="SM00252">
    <property type="entry name" value="SH2"/>
    <property type="match status" value="1"/>
</dbReference>
<sequence length="1851" mass="212235">MGQSRSKPSTTSTLSSNSWRRLSDSDCLHLLSHPEYFDNQLISIEQQQQYGQTIPRSGSTSIFFDTIDNCQQLQPPPRPPSLSSSTTSQHYPSNNQNVTMRSISMNSTSSKSYRNSMYPVCKKYTTTTTTPPQQQQQPQPSLVSPPILQSSSSSMNTGQLTARIRPLSMFGGPSTLESLNNNKSLMLPPSLLPKLSDTSKQLENLSLDDLLEQVNQTESSTLHHHHWIMNDNDGDTDSGQTLVAKHSDSSSDCPNDHQTIVDSSNNNDSIKNFECIDQSLPTSSPTTPPPPLPPPPPHTTQQQTSNGSLRHHHGNNSVINGRLVSSSSSSSSSSTNPIRCSGLDCMCERCVQNRFKLLNWLLPNCTRLNSERLLSGKPDGTFLVRKSEKFPGQYTLSFVCRRTVRHCLIMRSVYGFGLRWPYSFETLQQVIIHYSQNSLTEFNSKLNIRLRYPSFVSRKKNKNIVHVGQMASNNKNVIIIVLPSIVAILLYYTIRIHQMQYEQQTSIKMIIDSLDRRPNVDDNVDQTHRPLAWIYGENMQVGYLHHVIDLFQKVGFRVWTRREPPPIDRYGDWHVLWAHEYPFTASYNLPELKPFQKVNHFPGSGFITNKVNLATSDLKHIPKAFTLPREKDVFVNYTRENPDKLWVQKDNSHRGIRVLSIDKLDLDKKGTFVQEFIQNPLLIDGKKFDIGLYVTMTSLNPLRVYIYDNEALLRFCARPYTSSAGSFNASDIDSYVVGDQYTPIWQIPSLARYYTDLNMNMKASLNAYIRLELDRDPQPIWTAIEESIKTIFYVKEEEMLRLANVYQNMRNFFELVRFDFTIDNDLNVYLMEANMSPNLASAKYPPNRFIYEQVIYSCMSLVGITRIPTTYGTWSNKPAQLWNMYVHDKDLAILPDICSDNQCDPHNSTSCHHEHCDVCYHCLSDDIRIILKDAYMEQMSRYHNRRLIPSTSKESPIAMLGPNTYIQDKWFIEPSLIVMAINQLNRQHITHFPVNNRNHYFDDDSNGSNLNRKQPQQQHRRCKKSSNNFLTTACNHINNMIISSVEQLNLNHHNNGNMINKSINIVVIISLCLLYNVDELKSSTSPSTTSLDPTMLIIDDGIRDGDGNQQWNISNSTIIMPRTSTMLKKLQRILPRNDSGMFSLSSSINSDGNTALYSSTEDGIVALSSLSSPPSIHSLSSAQRKPTVKDTSLIQKRSSFDLSKQSKCQIPGSLESINLEEEDEDSFFSEPLNFLAPPSSSSSSTTTTSVDVHIESPVSWTSSPLYEQRAVSSSLHSIDSIQLDHDPPPFASESFVQSLEYPCWNELCLYFNLNRMFDDDSCSMSKTSCSRFVNRFGTECLDICRFPLVLPVFTADLLERRASFTTWQRLMLEADALLSIWELSALKNLYHRFDNDTKSFGVVLGKPIDWIQIDPNHHLRQICHQLTNHLSAKKDKHQVLKRWSSNEDLFLNKSSEFQNLNKSESRCKTDDSFWTINNIKYRLKQSTVRMSSSSSSASKSHVDQSRRKKNSKSLSSSASFNRLFTSINNWQQECNIVYRELSSLLQHSSSVHFALYVTRFHQEYFRHRLFGDFFIICTHLVLPKQNVDCNKTELYNLLKFDDTVVNVVRDHLLCMTTHTRQHDDRIRLLANLIESACLLRQLRNFHGLQLLIGAIQSPRLYFDQDCWRSLRQKHPIHYRDYQSLSLFCRRLSRPGSMLSCIGFTHLPPLHSIINRLQLSCATAWNIFDANIRFTDGPSMAEWVEGQINVRISSVACDNLNRKKSIAKSNELQVNLQIDSTCKTFLQKCSNDTSRVISFDDYPSHIGQRRRYICTMPDGHLRWLIRPKIWSTFVQCEANQSFIDYELPDRFY</sequence>
<feature type="compositionally biased region" description="Polar residues" evidence="2">
    <location>
        <begin position="1006"/>
        <end position="1017"/>
    </location>
</feature>
<evidence type="ECO:0000313" key="4">
    <source>
        <dbReference type="EMBL" id="KAH9491066.1"/>
    </source>
</evidence>
<dbReference type="Gene3D" id="3.30.505.10">
    <property type="entry name" value="SH2 domain"/>
    <property type="match status" value="1"/>
</dbReference>
<name>A0A922KRJ0_DERFA</name>
<feature type="compositionally biased region" description="Polar residues" evidence="2">
    <location>
        <begin position="90"/>
        <end position="101"/>
    </location>
</feature>
<gene>
    <name evidence="4" type="primary">ttll-15_2</name>
    <name evidence="4" type="ORF">DERF_015801</name>
</gene>
<dbReference type="PANTHER" id="PTHR47113">
    <property type="entry name" value="LD09343P"/>
    <property type="match status" value="1"/>
</dbReference>
<keyword evidence="1" id="KW-0727">SH2 domain</keyword>
<dbReference type="PRINTS" id="PR00401">
    <property type="entry name" value="SH2DOMAIN"/>
</dbReference>
<dbReference type="PRINTS" id="PR00678">
    <property type="entry name" value="PI3KINASEP85"/>
</dbReference>
<dbReference type="InterPro" id="IPR036860">
    <property type="entry name" value="SH2_dom_sf"/>
</dbReference>
<feature type="compositionally biased region" description="Low complexity" evidence="2">
    <location>
        <begin position="125"/>
        <end position="154"/>
    </location>
</feature>
<reference evidence="4" key="2">
    <citation type="journal article" date="2022" name="Res Sq">
        <title>Comparative Genomics Reveals Insights into the Divergent Evolution of Astigmatic Mites and Household Pest Adaptations.</title>
        <authorList>
            <person name="Xiong Q."/>
            <person name="Wan A.T.-Y."/>
            <person name="Liu X.-Y."/>
            <person name="Fung C.S.-H."/>
            <person name="Xiao X."/>
            <person name="Malainual N."/>
            <person name="Hou J."/>
            <person name="Wang L."/>
            <person name="Wang M."/>
            <person name="Yang K."/>
            <person name="Cui Y."/>
            <person name="Leung E."/>
            <person name="Nong W."/>
            <person name="Shin S.-K."/>
            <person name="Au S."/>
            <person name="Jeong K.Y."/>
            <person name="Chew F.T."/>
            <person name="Hui J."/>
            <person name="Leung T.F."/>
            <person name="Tungtrongchitr A."/>
            <person name="Zhong N."/>
            <person name="Liu Z."/>
            <person name="Tsui S."/>
        </authorList>
    </citation>
    <scope>NUCLEOTIDE SEQUENCE</scope>
    <source>
        <strain evidence="4">Derf</strain>
        <tissue evidence="4">Whole organism</tissue>
    </source>
</reference>
<dbReference type="InterPro" id="IPR001895">
    <property type="entry name" value="RASGEF_cat_dom"/>
</dbReference>
<feature type="region of interest" description="Disordered" evidence="2">
    <location>
        <begin position="227"/>
        <end position="338"/>
    </location>
</feature>
<dbReference type="Gene3D" id="3.30.470.20">
    <property type="entry name" value="ATP-grasp fold, B domain"/>
    <property type="match status" value="1"/>
</dbReference>
<reference evidence="4" key="1">
    <citation type="submission" date="2013-05" db="EMBL/GenBank/DDBJ databases">
        <authorList>
            <person name="Yim A.K.Y."/>
            <person name="Chan T.F."/>
            <person name="Ji K.M."/>
            <person name="Liu X.Y."/>
            <person name="Zhou J.W."/>
            <person name="Li R.Q."/>
            <person name="Yang K.Y."/>
            <person name="Li J."/>
            <person name="Li M."/>
            <person name="Law P.T.W."/>
            <person name="Wu Y.L."/>
            <person name="Cai Z.L."/>
            <person name="Qin H."/>
            <person name="Bao Y."/>
            <person name="Leung R.K.K."/>
            <person name="Ng P.K.S."/>
            <person name="Zou J."/>
            <person name="Zhong X.J."/>
            <person name="Ran P.X."/>
            <person name="Zhong N.S."/>
            <person name="Liu Z.G."/>
            <person name="Tsui S.K.W."/>
        </authorList>
    </citation>
    <scope>NUCLEOTIDE SEQUENCE</scope>
    <source>
        <strain evidence="4">Derf</strain>
        <tissue evidence="4">Whole organism</tissue>
    </source>
</reference>
<dbReference type="InterPro" id="IPR023578">
    <property type="entry name" value="Ras_GEF_dom_sf"/>
</dbReference>
<accession>A0A922KRJ0</accession>
<dbReference type="EMBL" id="ASGP02000009">
    <property type="protein sequence ID" value="KAH9491066.1"/>
    <property type="molecule type" value="Genomic_DNA"/>
</dbReference>
<feature type="region of interest" description="Disordered" evidence="2">
    <location>
        <begin position="1001"/>
        <end position="1024"/>
    </location>
</feature>
<dbReference type="Pfam" id="PF00017">
    <property type="entry name" value="SH2"/>
    <property type="match status" value="1"/>
</dbReference>